<dbReference type="PANTHER" id="PTHR38769:SF1">
    <property type="entry name" value="UPF0381 PROTEIN YFCZ-RELATED"/>
    <property type="match status" value="1"/>
</dbReference>
<dbReference type="InterPro" id="IPR035571">
    <property type="entry name" value="UPF0234-like_C"/>
</dbReference>
<gene>
    <name evidence="2" type="ORF">DPV87_00580</name>
</gene>
<dbReference type="Gene3D" id="3.30.70.860">
    <property type="match status" value="1"/>
</dbReference>
<dbReference type="EMBL" id="QEPW01000001">
    <property type="protein sequence ID" value="RDE99350.1"/>
    <property type="molecule type" value="Genomic_DNA"/>
</dbReference>
<dbReference type="Proteomes" id="UP000253910">
    <property type="component" value="Unassembled WGS sequence"/>
</dbReference>
<dbReference type="NCBIfam" id="TIGR00743">
    <property type="entry name" value="DUF406 family protein"/>
    <property type="match status" value="1"/>
</dbReference>
<evidence type="ECO:0000313" key="3">
    <source>
        <dbReference type="Proteomes" id="UP000253910"/>
    </source>
</evidence>
<dbReference type="InterPro" id="IPR005272">
    <property type="entry name" value="DUF406"/>
</dbReference>
<reference evidence="2 3" key="1">
    <citation type="submission" date="2018-05" db="EMBL/GenBank/DDBJ databases">
        <title>Draft Genome Sequences for a Diverse set of 7 Haemophilus Species.</title>
        <authorList>
            <person name="Nichols M."/>
            <person name="Topaz N."/>
            <person name="Wang X."/>
            <person name="Wang X."/>
            <person name="Boxrud D."/>
        </authorList>
    </citation>
    <scope>NUCLEOTIDE SEQUENCE [LARGE SCALE GENOMIC DNA]</scope>
    <source>
        <strain evidence="2 3">C2008001710</strain>
    </source>
</reference>
<proteinExistence type="inferred from homology"/>
<evidence type="ECO:0000256" key="1">
    <source>
        <dbReference type="ARBA" id="ARBA00006201"/>
    </source>
</evidence>
<dbReference type="GO" id="GO:0005829">
    <property type="term" value="C:cytosol"/>
    <property type="evidence" value="ECO:0007669"/>
    <property type="project" value="TreeGrafter"/>
</dbReference>
<dbReference type="Pfam" id="PF04175">
    <property type="entry name" value="DUF406"/>
    <property type="match status" value="1"/>
</dbReference>
<comment type="caution">
    <text evidence="2">The sequence shown here is derived from an EMBL/GenBank/DDBJ whole genome shotgun (WGS) entry which is preliminary data.</text>
</comment>
<evidence type="ECO:0000313" key="2">
    <source>
        <dbReference type="EMBL" id="RDE99350.1"/>
    </source>
</evidence>
<protein>
    <submittedName>
        <fullName evidence="2">DUF406 family protein</fullName>
    </submittedName>
</protein>
<comment type="similarity">
    <text evidence="1">Belongs to the UPF0381 family.</text>
</comment>
<dbReference type="RefSeq" id="WP_065244202.1">
    <property type="nucleotide sequence ID" value="NZ_QEPW01000001.1"/>
</dbReference>
<name>A0A369Z6Y9_HAEPA</name>
<dbReference type="PANTHER" id="PTHR38769">
    <property type="entry name" value="UPF0381 PROTEIN YFCZ-RELATED"/>
    <property type="match status" value="1"/>
</dbReference>
<accession>A0A369Z6Y9</accession>
<dbReference type="AlphaFoldDB" id="A0A369Z6Y9"/>
<sequence>MTVTCKAEESLTCSCVDVGTIIDGSDCSVDIHQTYANKAEAEAALNRFVEKARKTESDPCDIKSEITETENGANLTARFTFSCQAEAIIFELANR</sequence>
<organism evidence="2 3">
    <name type="scientific">Haemophilus parainfluenzae</name>
    <dbReference type="NCBI Taxonomy" id="729"/>
    <lineage>
        <taxon>Bacteria</taxon>
        <taxon>Pseudomonadati</taxon>
        <taxon>Pseudomonadota</taxon>
        <taxon>Gammaproteobacteria</taxon>
        <taxon>Pasteurellales</taxon>
        <taxon>Pasteurellaceae</taxon>
        <taxon>Haemophilus</taxon>
    </lineage>
</organism>